<name>A0A848L4Y1_9ACTN</name>
<dbReference type="PROSITE" id="PS50977">
    <property type="entry name" value="HTH_TETR_2"/>
    <property type="match status" value="1"/>
</dbReference>
<sequence length="233" mass="25101">MTWFDNKVQEAKAAVKSSASEEAAAQRVSDDGRSTGKGTRRRGDALVHAIYETVLSEFADGGFGQLTFDKLAPKMGTGKASLYRRWSSPTELLMAALTDPITGFGEPIVPDTGSVRSDLVAAFTHLAESLDRPHGRAMLAIMGRRTTEPELFEQFQRTLVHPYEAVTLQALEAGAARGEVDAVAVNARTTAVGSRLIVAEYTYTGRIDAAEVEAIVDQIVLPIFTPTAHRPAP</sequence>
<evidence type="ECO:0000256" key="5">
    <source>
        <dbReference type="SAM" id="MobiDB-lite"/>
    </source>
</evidence>
<dbReference type="InterPro" id="IPR009057">
    <property type="entry name" value="Homeodomain-like_sf"/>
</dbReference>
<feature type="DNA-binding region" description="H-T-H motif" evidence="4">
    <location>
        <begin position="67"/>
        <end position="86"/>
    </location>
</feature>
<reference evidence="7 8" key="1">
    <citation type="submission" date="2020-04" db="EMBL/GenBank/DDBJ databases">
        <title>Gordonia sp. nov. TBRC 11910.</title>
        <authorList>
            <person name="Suriyachadkun C."/>
        </authorList>
    </citation>
    <scope>NUCLEOTIDE SEQUENCE [LARGE SCALE GENOMIC DNA]</scope>
    <source>
        <strain evidence="7 8">TBRC 11910</strain>
    </source>
</reference>
<gene>
    <name evidence="7" type="ORF">HH308_20825</name>
</gene>
<dbReference type="Proteomes" id="UP000550729">
    <property type="component" value="Unassembled WGS sequence"/>
</dbReference>
<dbReference type="Pfam" id="PF00440">
    <property type="entry name" value="TetR_N"/>
    <property type="match status" value="1"/>
</dbReference>
<dbReference type="AlphaFoldDB" id="A0A848L4Y1"/>
<dbReference type="InterPro" id="IPR001647">
    <property type="entry name" value="HTH_TetR"/>
</dbReference>
<dbReference type="EMBL" id="JABBNB010000025">
    <property type="protein sequence ID" value="NMO03663.1"/>
    <property type="molecule type" value="Genomic_DNA"/>
</dbReference>
<feature type="region of interest" description="Disordered" evidence="5">
    <location>
        <begin position="15"/>
        <end position="40"/>
    </location>
</feature>
<dbReference type="RefSeq" id="WP_170196163.1">
    <property type="nucleotide sequence ID" value="NZ_JABBNB010000025.1"/>
</dbReference>
<keyword evidence="2 4" id="KW-0238">DNA-binding</keyword>
<dbReference type="InterPro" id="IPR036271">
    <property type="entry name" value="Tet_transcr_reg_TetR-rel_C_sf"/>
</dbReference>
<proteinExistence type="predicted"/>
<dbReference type="SUPFAM" id="SSF48498">
    <property type="entry name" value="Tetracyclin repressor-like, C-terminal domain"/>
    <property type="match status" value="1"/>
</dbReference>
<feature type="compositionally biased region" description="Low complexity" evidence="5">
    <location>
        <begin position="15"/>
        <end position="26"/>
    </location>
</feature>
<evidence type="ECO:0000256" key="4">
    <source>
        <dbReference type="PROSITE-ProRule" id="PRU00335"/>
    </source>
</evidence>
<evidence type="ECO:0000256" key="1">
    <source>
        <dbReference type="ARBA" id="ARBA00023015"/>
    </source>
</evidence>
<dbReference type="InterPro" id="IPR011075">
    <property type="entry name" value="TetR_C"/>
</dbReference>
<keyword evidence="3" id="KW-0804">Transcription</keyword>
<evidence type="ECO:0000259" key="6">
    <source>
        <dbReference type="PROSITE" id="PS50977"/>
    </source>
</evidence>
<dbReference type="Gene3D" id="1.10.10.60">
    <property type="entry name" value="Homeodomain-like"/>
    <property type="match status" value="1"/>
</dbReference>
<dbReference type="GO" id="GO:0003677">
    <property type="term" value="F:DNA binding"/>
    <property type="evidence" value="ECO:0007669"/>
    <property type="project" value="UniProtKB-UniRule"/>
</dbReference>
<protein>
    <submittedName>
        <fullName evidence="7">TetR/AcrR family transcriptional regulator</fullName>
    </submittedName>
</protein>
<evidence type="ECO:0000313" key="7">
    <source>
        <dbReference type="EMBL" id="NMO03663.1"/>
    </source>
</evidence>
<dbReference type="Gene3D" id="1.10.357.10">
    <property type="entry name" value="Tetracycline Repressor, domain 2"/>
    <property type="match status" value="1"/>
</dbReference>
<feature type="domain" description="HTH tetR-type" evidence="6">
    <location>
        <begin position="44"/>
        <end position="104"/>
    </location>
</feature>
<organism evidence="7 8">
    <name type="scientific">Gordonia asplenii</name>
    <dbReference type="NCBI Taxonomy" id="2725283"/>
    <lineage>
        <taxon>Bacteria</taxon>
        <taxon>Bacillati</taxon>
        <taxon>Actinomycetota</taxon>
        <taxon>Actinomycetes</taxon>
        <taxon>Mycobacteriales</taxon>
        <taxon>Gordoniaceae</taxon>
        <taxon>Gordonia</taxon>
    </lineage>
</organism>
<evidence type="ECO:0000256" key="2">
    <source>
        <dbReference type="ARBA" id="ARBA00023125"/>
    </source>
</evidence>
<evidence type="ECO:0000313" key="8">
    <source>
        <dbReference type="Proteomes" id="UP000550729"/>
    </source>
</evidence>
<keyword evidence="1" id="KW-0805">Transcription regulation</keyword>
<keyword evidence="8" id="KW-1185">Reference proteome</keyword>
<comment type="caution">
    <text evidence="7">The sequence shown here is derived from an EMBL/GenBank/DDBJ whole genome shotgun (WGS) entry which is preliminary data.</text>
</comment>
<accession>A0A848L4Y1</accession>
<evidence type="ECO:0000256" key="3">
    <source>
        <dbReference type="ARBA" id="ARBA00023163"/>
    </source>
</evidence>
<dbReference type="Pfam" id="PF16859">
    <property type="entry name" value="TetR_C_11"/>
    <property type="match status" value="1"/>
</dbReference>
<dbReference type="SUPFAM" id="SSF46689">
    <property type="entry name" value="Homeodomain-like"/>
    <property type="match status" value="1"/>
</dbReference>